<keyword evidence="2" id="KW-1185">Reference proteome</keyword>
<gene>
    <name evidence="1" type="ORF">Pint_13948</name>
</gene>
<dbReference type="Proteomes" id="UP001163603">
    <property type="component" value="Chromosome 8"/>
</dbReference>
<comment type="caution">
    <text evidence="1">The sequence shown here is derived from an EMBL/GenBank/DDBJ whole genome shotgun (WGS) entry which is preliminary data.</text>
</comment>
<name>A0ACC0Y5C3_9ROSI</name>
<organism evidence="1 2">
    <name type="scientific">Pistacia integerrima</name>
    <dbReference type="NCBI Taxonomy" id="434235"/>
    <lineage>
        <taxon>Eukaryota</taxon>
        <taxon>Viridiplantae</taxon>
        <taxon>Streptophyta</taxon>
        <taxon>Embryophyta</taxon>
        <taxon>Tracheophyta</taxon>
        <taxon>Spermatophyta</taxon>
        <taxon>Magnoliopsida</taxon>
        <taxon>eudicotyledons</taxon>
        <taxon>Gunneridae</taxon>
        <taxon>Pentapetalae</taxon>
        <taxon>rosids</taxon>
        <taxon>malvids</taxon>
        <taxon>Sapindales</taxon>
        <taxon>Anacardiaceae</taxon>
        <taxon>Pistacia</taxon>
    </lineage>
</organism>
<proteinExistence type="predicted"/>
<accession>A0ACC0Y5C3</accession>
<evidence type="ECO:0000313" key="1">
    <source>
        <dbReference type="EMBL" id="KAJ0030481.1"/>
    </source>
</evidence>
<reference evidence="2" key="1">
    <citation type="journal article" date="2023" name="G3 (Bethesda)">
        <title>Genome assembly and association tests identify interacting loci associated with vigor, precocity, and sex in interspecific pistachio rootstocks.</title>
        <authorList>
            <person name="Palmer W."/>
            <person name="Jacygrad E."/>
            <person name="Sagayaradj S."/>
            <person name="Cavanaugh K."/>
            <person name="Han R."/>
            <person name="Bertier L."/>
            <person name="Beede B."/>
            <person name="Kafkas S."/>
            <person name="Golino D."/>
            <person name="Preece J."/>
            <person name="Michelmore R."/>
        </authorList>
    </citation>
    <scope>NUCLEOTIDE SEQUENCE [LARGE SCALE GENOMIC DNA]</scope>
</reference>
<protein>
    <submittedName>
        <fullName evidence="1">Uncharacterized protein</fullName>
    </submittedName>
</protein>
<sequence>MLVAAHVLSCLLHLKLIECSHMLPLYRDIVRQFIKGTDGFSGAFAECLCGSPNLYQVCLFQEGGGKPWNSVNFICAHDGFSLADLVSYNHKHNLANGEDNNDGEIHNNSWNCGQEGEFADISVKKLRKRQMRNFFLCLMVSQGVPMIYMGDEYGHTKGGNNNTYCHDNYVIFYTLLMSGTSIKPSC</sequence>
<evidence type="ECO:0000313" key="2">
    <source>
        <dbReference type="Proteomes" id="UP001163603"/>
    </source>
</evidence>
<dbReference type="EMBL" id="CM047743">
    <property type="protein sequence ID" value="KAJ0030481.1"/>
    <property type="molecule type" value="Genomic_DNA"/>
</dbReference>